<protein>
    <submittedName>
        <fullName evidence="7">Efflux transporter periplasmic adaptor subunit</fullName>
    </submittedName>
</protein>
<feature type="domain" description="Multidrug resistance protein MdtA-like C-terminal permuted SH3" evidence="6">
    <location>
        <begin position="306"/>
        <end position="360"/>
    </location>
</feature>
<gene>
    <name evidence="7" type="ORF">A7E75_07085</name>
</gene>
<dbReference type="InterPro" id="IPR058625">
    <property type="entry name" value="MdtA-like_BSH"/>
</dbReference>
<dbReference type="PANTHER" id="PTHR30469:SF15">
    <property type="entry name" value="HLYD FAMILY OF SECRETION PROTEINS"/>
    <property type="match status" value="1"/>
</dbReference>
<keyword evidence="8" id="KW-1185">Reference proteome</keyword>
<dbReference type="SUPFAM" id="SSF111369">
    <property type="entry name" value="HlyD-like secretion proteins"/>
    <property type="match status" value="1"/>
</dbReference>
<dbReference type="Gene3D" id="2.40.420.20">
    <property type="match status" value="1"/>
</dbReference>
<dbReference type="Gene3D" id="1.10.287.470">
    <property type="entry name" value="Helix hairpin bin"/>
    <property type="match status" value="1"/>
</dbReference>
<evidence type="ECO:0000259" key="5">
    <source>
        <dbReference type="Pfam" id="PF25917"/>
    </source>
</evidence>
<dbReference type="RefSeq" id="WP_072286660.1">
    <property type="nucleotide sequence ID" value="NZ_CP015455.1"/>
</dbReference>
<dbReference type="InterPro" id="IPR058627">
    <property type="entry name" value="MdtA-like_C"/>
</dbReference>
<evidence type="ECO:0000313" key="8">
    <source>
        <dbReference type="Proteomes" id="UP000182264"/>
    </source>
</evidence>
<proteinExistence type="inferred from homology"/>
<dbReference type="Pfam" id="PF25917">
    <property type="entry name" value="BSH_RND"/>
    <property type="match status" value="1"/>
</dbReference>
<dbReference type="PANTHER" id="PTHR30469">
    <property type="entry name" value="MULTIDRUG RESISTANCE PROTEIN MDTA"/>
    <property type="match status" value="1"/>
</dbReference>
<dbReference type="GO" id="GO:1990281">
    <property type="term" value="C:efflux pump complex"/>
    <property type="evidence" value="ECO:0007669"/>
    <property type="project" value="TreeGrafter"/>
</dbReference>
<dbReference type="Pfam" id="PF25967">
    <property type="entry name" value="RND-MFP_C"/>
    <property type="match status" value="1"/>
</dbReference>
<dbReference type="Gene3D" id="2.40.30.170">
    <property type="match status" value="1"/>
</dbReference>
<name>A0A1L3GFT0_SYNAC</name>
<evidence type="ECO:0000313" key="7">
    <source>
        <dbReference type="EMBL" id="APG24814.1"/>
    </source>
</evidence>
<comment type="subcellular location">
    <subcellularLocation>
        <location evidence="1">Cell envelope</location>
    </subcellularLocation>
</comment>
<feature type="domain" description="Multidrug resistance protein MdtA-like barrel-sandwich hybrid" evidence="5">
    <location>
        <begin position="66"/>
        <end position="214"/>
    </location>
</feature>
<dbReference type="Proteomes" id="UP000182264">
    <property type="component" value="Chromosome"/>
</dbReference>
<dbReference type="NCBIfam" id="TIGR01730">
    <property type="entry name" value="RND_mfp"/>
    <property type="match status" value="1"/>
</dbReference>
<dbReference type="EMBL" id="CP015518">
    <property type="protein sequence ID" value="APG24814.1"/>
    <property type="molecule type" value="Genomic_DNA"/>
</dbReference>
<accession>A0A1L3GFT0</accession>
<reference evidence="7 8" key="1">
    <citation type="journal article" date="2017" name="Genome Announc.">
        <title>Complete Genome Sequences of Two Acetylene-Fermenting Pelobacter acetylenicus Strains.</title>
        <authorList>
            <person name="Sutton J.M."/>
            <person name="Baesman S.M."/>
            <person name="Fierst J.L."/>
            <person name="Poret-Peterson A.T."/>
            <person name="Oremland R.S."/>
            <person name="Dunlap D.S."/>
            <person name="Akob D.M."/>
        </authorList>
    </citation>
    <scope>NUCLEOTIDE SEQUENCE [LARGE SCALE GENOMIC DNA]</scope>
    <source>
        <strain evidence="7 8">DSM 3247</strain>
    </source>
</reference>
<dbReference type="GO" id="GO:0015562">
    <property type="term" value="F:efflux transmembrane transporter activity"/>
    <property type="evidence" value="ECO:0007669"/>
    <property type="project" value="TreeGrafter"/>
</dbReference>
<evidence type="ECO:0000256" key="2">
    <source>
        <dbReference type="ARBA" id="ARBA00009477"/>
    </source>
</evidence>
<evidence type="ECO:0000256" key="4">
    <source>
        <dbReference type="SAM" id="Coils"/>
    </source>
</evidence>
<dbReference type="KEGG" id="pace:A6070_01030"/>
<dbReference type="OrthoDB" id="9806939at2"/>
<evidence type="ECO:0000256" key="3">
    <source>
        <dbReference type="ARBA" id="ARBA00022448"/>
    </source>
</evidence>
<organism evidence="7 8">
    <name type="scientific">Syntrophotalea acetylenica</name>
    <name type="common">Pelobacter acetylenicus</name>
    <dbReference type="NCBI Taxonomy" id="29542"/>
    <lineage>
        <taxon>Bacteria</taxon>
        <taxon>Pseudomonadati</taxon>
        <taxon>Thermodesulfobacteriota</taxon>
        <taxon>Desulfuromonadia</taxon>
        <taxon>Desulfuromonadales</taxon>
        <taxon>Syntrophotaleaceae</taxon>
        <taxon>Syntrophotalea</taxon>
    </lineage>
</organism>
<keyword evidence="4" id="KW-0175">Coiled coil</keyword>
<evidence type="ECO:0000259" key="6">
    <source>
        <dbReference type="Pfam" id="PF25967"/>
    </source>
</evidence>
<feature type="coiled-coil region" evidence="4">
    <location>
        <begin position="97"/>
        <end position="190"/>
    </location>
</feature>
<sequence>MKRLPVQKRTLALLAVLVPLLVLFVYVALRSGPLAPVPVTVATAQRRSLAPGLFGIGTVAARYTYKIGPTAAGRLQRLDVHVGDRVRAGQLLGAMDAVDLEARMRAQDAALNRAAAQQREAAARAEYARVQARRYQQLHAAGAASEETLVTRRQELQIAEAGLQAARQELSRLRAEREALTEQQRELQLVAPVEGLVVARNVDPGTTVVAGQAVVELLDPKSLWLDVRFDQSGAQGLAADLPARITLRSRDKTVLTGRVLRIEPLADDITEEILAKVIFTPPPPALPPIGELAEVTVNLPRLPPGVVIPNAALQRLDGQTGVWRVTDDDLRFTPVKPGPADLEGQVLVREGLAEGDRIVVYSARALTPRSSIRVVERIAGVAP</sequence>
<dbReference type="InterPro" id="IPR006143">
    <property type="entry name" value="RND_pump_MFP"/>
</dbReference>
<dbReference type="STRING" id="29542.A6070_01030"/>
<evidence type="ECO:0000256" key="1">
    <source>
        <dbReference type="ARBA" id="ARBA00004196"/>
    </source>
</evidence>
<dbReference type="AlphaFoldDB" id="A0A1L3GFT0"/>
<comment type="similarity">
    <text evidence="2">Belongs to the membrane fusion protein (MFP) (TC 8.A.1) family.</text>
</comment>
<dbReference type="Gene3D" id="2.40.50.100">
    <property type="match status" value="1"/>
</dbReference>
<keyword evidence="3" id="KW-0813">Transport</keyword>